<reference evidence="3 4" key="1">
    <citation type="submission" date="2018-12" db="EMBL/GenBank/DDBJ databases">
        <title>Sequencing of bacterial isolates from soil warming experiment in Harvard Forest, Massachusetts, USA.</title>
        <authorList>
            <person name="Deangelis K."/>
        </authorList>
    </citation>
    <scope>NUCLEOTIDE SEQUENCE [LARGE SCALE GENOMIC DNA]</scope>
    <source>
        <strain evidence="3 4">EB153</strain>
    </source>
</reference>
<organism evidence="3 4">
    <name type="scientific">Edaphobacter aggregans</name>
    <dbReference type="NCBI Taxonomy" id="570835"/>
    <lineage>
        <taxon>Bacteria</taxon>
        <taxon>Pseudomonadati</taxon>
        <taxon>Acidobacteriota</taxon>
        <taxon>Terriglobia</taxon>
        <taxon>Terriglobales</taxon>
        <taxon>Acidobacteriaceae</taxon>
        <taxon>Edaphobacter</taxon>
    </lineage>
</organism>
<dbReference type="Pfam" id="PF14534">
    <property type="entry name" value="DUF4440"/>
    <property type="match status" value="1"/>
</dbReference>
<proteinExistence type="predicted"/>
<accession>A0A3R9NUR4</accession>
<gene>
    <name evidence="3" type="ORF">EDE15_2791</name>
</gene>
<dbReference type="InterPro" id="IPR027843">
    <property type="entry name" value="DUF4440"/>
</dbReference>
<dbReference type="RefSeq" id="WP_260472854.1">
    <property type="nucleotide sequence ID" value="NZ_RSDW01000001.1"/>
</dbReference>
<dbReference type="EMBL" id="RSDW01000001">
    <property type="protein sequence ID" value="RSL17261.1"/>
    <property type="molecule type" value="Genomic_DNA"/>
</dbReference>
<protein>
    <submittedName>
        <fullName evidence="3">Uncharacterized protein (TIGR02246 family)</fullName>
    </submittedName>
</protein>
<evidence type="ECO:0000313" key="4">
    <source>
        <dbReference type="Proteomes" id="UP000269669"/>
    </source>
</evidence>
<feature type="signal peptide" evidence="1">
    <location>
        <begin position="1"/>
        <end position="21"/>
    </location>
</feature>
<dbReference type="AlphaFoldDB" id="A0A3R9NUR4"/>
<sequence length="153" mass="17046">MYRSVSAVLIAIYLWCAPVFAQTNSMAEDSAIRAVLAQQAVDWNRGDMDVFATGYRNSPDILFIGSKISRGYSQMLERYRTAYSTREKMGTLTYSDIEVQPLDDRFATVTGKFHLERTAAGGGDASGTYLLVFEKTPQGWKIVRDVTIPAAKQ</sequence>
<name>A0A3R9NUR4_9BACT</name>
<comment type="caution">
    <text evidence="3">The sequence shown here is derived from an EMBL/GenBank/DDBJ whole genome shotgun (WGS) entry which is preliminary data.</text>
</comment>
<feature type="chain" id="PRO_5018786330" evidence="1">
    <location>
        <begin position="22"/>
        <end position="153"/>
    </location>
</feature>
<dbReference type="SUPFAM" id="SSF54427">
    <property type="entry name" value="NTF2-like"/>
    <property type="match status" value="1"/>
</dbReference>
<keyword evidence="4" id="KW-1185">Reference proteome</keyword>
<feature type="domain" description="DUF4440" evidence="2">
    <location>
        <begin position="32"/>
        <end position="142"/>
    </location>
</feature>
<dbReference type="InterPro" id="IPR032710">
    <property type="entry name" value="NTF2-like_dom_sf"/>
</dbReference>
<evidence type="ECO:0000256" key="1">
    <source>
        <dbReference type="SAM" id="SignalP"/>
    </source>
</evidence>
<evidence type="ECO:0000259" key="2">
    <source>
        <dbReference type="Pfam" id="PF14534"/>
    </source>
</evidence>
<evidence type="ECO:0000313" key="3">
    <source>
        <dbReference type="EMBL" id="RSL17261.1"/>
    </source>
</evidence>
<keyword evidence="1" id="KW-0732">Signal</keyword>
<dbReference type="Proteomes" id="UP000269669">
    <property type="component" value="Unassembled WGS sequence"/>
</dbReference>
<dbReference type="Gene3D" id="3.10.450.50">
    <property type="match status" value="1"/>
</dbReference>